<evidence type="ECO:0000313" key="9">
    <source>
        <dbReference type="Proteomes" id="UP001499863"/>
    </source>
</evidence>
<feature type="domain" description="D-isomer specific 2-hydroxyacid dehydrogenase catalytic" evidence="6">
    <location>
        <begin position="79"/>
        <end position="357"/>
    </location>
</feature>
<name>A0ABP4J0L1_9ACTN</name>
<evidence type="ECO:0000313" key="8">
    <source>
        <dbReference type="EMBL" id="GAA1404294.1"/>
    </source>
</evidence>
<feature type="region of interest" description="Disordered" evidence="5">
    <location>
        <begin position="1"/>
        <end position="31"/>
    </location>
</feature>
<dbReference type="PROSITE" id="PS00670">
    <property type="entry name" value="D_2_HYDROXYACID_DH_2"/>
    <property type="match status" value="1"/>
</dbReference>
<evidence type="ECO:0000256" key="5">
    <source>
        <dbReference type="SAM" id="MobiDB-lite"/>
    </source>
</evidence>
<evidence type="ECO:0000256" key="3">
    <source>
        <dbReference type="ARBA" id="ARBA00023027"/>
    </source>
</evidence>
<keyword evidence="3" id="KW-0520">NAD</keyword>
<dbReference type="CDD" id="cd12167">
    <property type="entry name" value="2-Hacid_dh_8"/>
    <property type="match status" value="1"/>
</dbReference>
<keyword evidence="2 4" id="KW-0560">Oxidoreductase</keyword>
<dbReference type="EMBL" id="BAAAKJ010000274">
    <property type="protein sequence ID" value="GAA1404294.1"/>
    <property type="molecule type" value="Genomic_DNA"/>
</dbReference>
<organism evidence="8 9">
    <name type="scientific">Kitasatospora putterlickiae</name>
    <dbReference type="NCBI Taxonomy" id="221725"/>
    <lineage>
        <taxon>Bacteria</taxon>
        <taxon>Bacillati</taxon>
        <taxon>Actinomycetota</taxon>
        <taxon>Actinomycetes</taxon>
        <taxon>Kitasatosporales</taxon>
        <taxon>Streptomycetaceae</taxon>
        <taxon>Kitasatospora</taxon>
    </lineage>
</organism>
<dbReference type="InterPro" id="IPR036291">
    <property type="entry name" value="NAD(P)-bd_dom_sf"/>
</dbReference>
<dbReference type="InterPro" id="IPR006139">
    <property type="entry name" value="D-isomer_2_OHA_DH_cat_dom"/>
</dbReference>
<comment type="similarity">
    <text evidence="1 4">Belongs to the D-isomer specific 2-hydroxyacid dehydrogenase family.</text>
</comment>
<evidence type="ECO:0000256" key="1">
    <source>
        <dbReference type="ARBA" id="ARBA00005854"/>
    </source>
</evidence>
<dbReference type="Gene3D" id="3.40.50.720">
    <property type="entry name" value="NAD(P)-binding Rossmann-like Domain"/>
    <property type="match status" value="2"/>
</dbReference>
<evidence type="ECO:0000256" key="2">
    <source>
        <dbReference type="ARBA" id="ARBA00023002"/>
    </source>
</evidence>
<evidence type="ECO:0000259" key="6">
    <source>
        <dbReference type="Pfam" id="PF00389"/>
    </source>
</evidence>
<reference evidence="9" key="1">
    <citation type="journal article" date="2019" name="Int. J. Syst. Evol. Microbiol.">
        <title>The Global Catalogue of Microorganisms (GCM) 10K type strain sequencing project: providing services to taxonomists for standard genome sequencing and annotation.</title>
        <authorList>
            <consortium name="The Broad Institute Genomics Platform"/>
            <consortium name="The Broad Institute Genome Sequencing Center for Infectious Disease"/>
            <person name="Wu L."/>
            <person name="Ma J."/>
        </authorList>
    </citation>
    <scope>NUCLEOTIDE SEQUENCE [LARGE SCALE GENOMIC DNA]</scope>
    <source>
        <strain evidence="9">JCM 12393</strain>
    </source>
</reference>
<evidence type="ECO:0000259" key="7">
    <source>
        <dbReference type="Pfam" id="PF02826"/>
    </source>
</evidence>
<keyword evidence="9" id="KW-1185">Reference proteome</keyword>
<dbReference type="Pfam" id="PF02826">
    <property type="entry name" value="2-Hacid_dh_C"/>
    <property type="match status" value="1"/>
</dbReference>
<feature type="compositionally biased region" description="Low complexity" evidence="5">
    <location>
        <begin position="1"/>
        <end position="19"/>
    </location>
</feature>
<dbReference type="InterPro" id="IPR050223">
    <property type="entry name" value="D-isomer_2-hydroxyacid_DH"/>
</dbReference>
<dbReference type="SUPFAM" id="SSF51735">
    <property type="entry name" value="NAD(P)-binding Rossmann-fold domains"/>
    <property type="match status" value="1"/>
</dbReference>
<dbReference type="PANTHER" id="PTHR10996:SF178">
    <property type="entry name" value="2-HYDROXYACID DEHYDROGENASE YGL185C-RELATED"/>
    <property type="match status" value="1"/>
</dbReference>
<evidence type="ECO:0000256" key="4">
    <source>
        <dbReference type="RuleBase" id="RU003719"/>
    </source>
</evidence>
<feature type="domain" description="D-isomer specific 2-hydroxyacid dehydrogenase NAD-binding" evidence="7">
    <location>
        <begin position="150"/>
        <end position="326"/>
    </location>
</feature>
<dbReference type="SUPFAM" id="SSF52283">
    <property type="entry name" value="Formate/glycerate dehydrogenase catalytic domain-like"/>
    <property type="match status" value="1"/>
</dbReference>
<dbReference type="PANTHER" id="PTHR10996">
    <property type="entry name" value="2-HYDROXYACID DEHYDROGENASE-RELATED"/>
    <property type="match status" value="1"/>
</dbReference>
<dbReference type="Pfam" id="PF00389">
    <property type="entry name" value="2-Hacid_dh"/>
    <property type="match status" value="1"/>
</dbReference>
<dbReference type="Proteomes" id="UP001499863">
    <property type="component" value="Unassembled WGS sequence"/>
</dbReference>
<dbReference type="InterPro" id="IPR029753">
    <property type="entry name" value="D-isomer_DH_CS"/>
</dbReference>
<sequence length="366" mass="39280">MNPYPADTATGTPAATAPTPDREDTVPDGRPVCRPRAVLAMHRELAGRLIDPHTLARLTALADLDPGLVLDDFGTPEARAALADAEVIVSGWGCPPIDEEVLDAAPRLSAVIHAAGSVKHHVTEACWRRGLQVTSAAWANALPVAEYTVAAVLLANKRLLEIREEYRLRRAPHDWQLAYATAGNYRRTVGIVGASRIGRRVLELLRPHDLDLLLHDPYVDPAEAARLGARAVELDELCAASDVVSVHAPELPATRHLIDGRRLALMRDGATLVNTSRGSLVDQEALVREVSSGRLDAVIDVTEPEVLPADSPLYDLPNVVLTPHVAGSLGGELHRMAAAAADELARYTAGLPFAHPVLAEDEHRTA</sequence>
<protein>
    <submittedName>
        <fullName evidence="8">Hydroxyacid dehydrogenase</fullName>
    </submittedName>
</protein>
<comment type="caution">
    <text evidence="8">The sequence shown here is derived from an EMBL/GenBank/DDBJ whole genome shotgun (WGS) entry which is preliminary data.</text>
</comment>
<accession>A0ABP4J0L1</accession>
<dbReference type="InterPro" id="IPR006140">
    <property type="entry name" value="D-isomer_DH_NAD-bd"/>
</dbReference>
<gene>
    <name evidence="8" type="ORF">GCM10009639_50080</name>
</gene>
<proteinExistence type="inferred from homology"/>